<dbReference type="AlphaFoldDB" id="A0A0D6A3G2"/>
<gene>
    <name evidence="3" type="ORF">LBAT_0959</name>
</gene>
<dbReference type="PANTHER" id="PTHR21240">
    <property type="entry name" value="2-AMINO-3-CARBOXYLMUCONATE-6-SEMIALDEHYDE DECARBOXYLASE"/>
    <property type="match status" value="1"/>
</dbReference>
<evidence type="ECO:0000259" key="2">
    <source>
        <dbReference type="Pfam" id="PF04909"/>
    </source>
</evidence>
<keyword evidence="3" id="KW-0378">Hydrolase</keyword>
<dbReference type="RefSeq" id="WP_060459506.1">
    <property type="nucleotide sequence ID" value="NZ_AP014808.1"/>
</dbReference>
<dbReference type="STRING" id="1600.LBAT_0959"/>
<reference evidence="3 4" key="1">
    <citation type="submission" date="2015-03" db="EMBL/GenBank/DDBJ databases">
        <title>Complete genome sequence of Lactobacillus acetotolerans NBRC 13120.</title>
        <authorList>
            <person name="Toh H."/>
            <person name="Morita H."/>
            <person name="Fujita N."/>
        </authorList>
    </citation>
    <scope>NUCLEOTIDE SEQUENCE [LARGE SCALE GENOMIC DNA]</scope>
    <source>
        <strain evidence="3 4">NBRC 13120</strain>
    </source>
</reference>
<dbReference type="KEGG" id="lae:LBAT_0959"/>
<dbReference type="InterPro" id="IPR032465">
    <property type="entry name" value="ACMSD"/>
</dbReference>
<keyword evidence="1" id="KW-0456">Lyase</keyword>
<dbReference type="GO" id="GO:0016831">
    <property type="term" value="F:carboxy-lyase activity"/>
    <property type="evidence" value="ECO:0007669"/>
    <property type="project" value="InterPro"/>
</dbReference>
<dbReference type="InterPro" id="IPR006680">
    <property type="entry name" value="Amidohydro-rel"/>
</dbReference>
<dbReference type="OrthoDB" id="9771932at2"/>
<sequence>MKRIDAHLHLVRNLAGYNAKGRINALGDGKVVWDNGMHTQLFPKGWGNDNFLIDSALKVMDNEGIGKAVLLQGSLYGFQNYYSYQVAKKYPDRFIPAFSVDPYANDALKIVHRYVDQLGFRAAKLEISQGGGLMGYHSAFRLDLEPKWSKIFHYLADFPGFVITVDYGDYSQKSYQPEAIDHLAAMYPDLDFVVCHLSFPNADHLKRLANTLNQFAPHKNIYCDLSAIQDIEKEQGEGAYPFPRCQIDVQMAKDILGAKRLMWGSDAPWSATFNSYHNLVSWLSVSDIFTKEELEDVMGNNAERIYFKKNNVLALKNSSEKE</sequence>
<accession>A0A0D6A3G2</accession>
<feature type="domain" description="Amidohydrolase-related" evidence="2">
    <location>
        <begin position="4"/>
        <end position="307"/>
    </location>
</feature>
<dbReference type="InterPro" id="IPR032466">
    <property type="entry name" value="Metal_Hydrolase"/>
</dbReference>
<dbReference type="Gene3D" id="3.20.20.140">
    <property type="entry name" value="Metal-dependent hydrolases"/>
    <property type="match status" value="1"/>
</dbReference>
<protein>
    <submittedName>
        <fullName evidence="3">Amidohydrolase</fullName>
    </submittedName>
</protein>
<dbReference type="Proteomes" id="UP000035709">
    <property type="component" value="Chromosome"/>
</dbReference>
<evidence type="ECO:0000256" key="1">
    <source>
        <dbReference type="ARBA" id="ARBA00023239"/>
    </source>
</evidence>
<proteinExistence type="predicted"/>
<dbReference type="PANTHER" id="PTHR21240:SF19">
    <property type="entry name" value="CATALYTIC_ HYDROLASE"/>
    <property type="match status" value="1"/>
</dbReference>
<keyword evidence="4" id="KW-1185">Reference proteome</keyword>
<evidence type="ECO:0000313" key="4">
    <source>
        <dbReference type="Proteomes" id="UP000035709"/>
    </source>
</evidence>
<name>A0A0D6A3G2_9LACO</name>
<dbReference type="PATRIC" id="fig|1600.4.peg.982"/>
<organism evidence="3 4">
    <name type="scientific">Lactobacillus acetotolerans</name>
    <dbReference type="NCBI Taxonomy" id="1600"/>
    <lineage>
        <taxon>Bacteria</taxon>
        <taxon>Bacillati</taxon>
        <taxon>Bacillota</taxon>
        <taxon>Bacilli</taxon>
        <taxon>Lactobacillales</taxon>
        <taxon>Lactobacillaceae</taxon>
        <taxon>Lactobacillus</taxon>
    </lineage>
</organism>
<evidence type="ECO:0000313" key="3">
    <source>
        <dbReference type="EMBL" id="BAQ57348.1"/>
    </source>
</evidence>
<dbReference type="EMBL" id="AP014808">
    <property type="protein sequence ID" value="BAQ57348.1"/>
    <property type="molecule type" value="Genomic_DNA"/>
</dbReference>
<dbReference type="Pfam" id="PF04909">
    <property type="entry name" value="Amidohydro_2"/>
    <property type="match status" value="1"/>
</dbReference>
<dbReference type="SUPFAM" id="SSF51556">
    <property type="entry name" value="Metallo-dependent hydrolases"/>
    <property type="match status" value="1"/>
</dbReference>
<dbReference type="GO" id="GO:0016787">
    <property type="term" value="F:hydrolase activity"/>
    <property type="evidence" value="ECO:0007669"/>
    <property type="project" value="UniProtKB-KW"/>
</dbReference>